<proteinExistence type="predicted"/>
<feature type="transmembrane region" description="Helical" evidence="1">
    <location>
        <begin position="26"/>
        <end position="45"/>
    </location>
</feature>
<accession>A0ABS9KF74</accession>
<feature type="transmembrane region" description="Helical" evidence="1">
    <location>
        <begin position="154"/>
        <end position="177"/>
    </location>
</feature>
<keyword evidence="1" id="KW-0472">Membrane</keyword>
<dbReference type="Proteomes" id="UP001165366">
    <property type="component" value="Unassembled WGS sequence"/>
</dbReference>
<evidence type="ECO:0000313" key="2">
    <source>
        <dbReference type="EMBL" id="MCG2589470.1"/>
    </source>
</evidence>
<dbReference type="EMBL" id="JAKLWS010000016">
    <property type="protein sequence ID" value="MCG2589470.1"/>
    <property type="molecule type" value="Genomic_DNA"/>
</dbReference>
<feature type="transmembrane region" description="Helical" evidence="1">
    <location>
        <begin position="115"/>
        <end position="134"/>
    </location>
</feature>
<keyword evidence="1" id="KW-0812">Transmembrane</keyword>
<keyword evidence="3" id="KW-1185">Reference proteome</keyword>
<name>A0ABS9KF74_9BACT</name>
<organism evidence="2 3">
    <name type="scientific">Rhodohalobacter sulfatireducens</name>
    <dbReference type="NCBI Taxonomy" id="2911366"/>
    <lineage>
        <taxon>Bacteria</taxon>
        <taxon>Pseudomonadati</taxon>
        <taxon>Balneolota</taxon>
        <taxon>Balneolia</taxon>
        <taxon>Balneolales</taxon>
        <taxon>Balneolaceae</taxon>
        <taxon>Rhodohalobacter</taxon>
    </lineage>
</organism>
<keyword evidence="1" id="KW-1133">Transmembrane helix</keyword>
<reference evidence="2" key="1">
    <citation type="submission" date="2022-01" db="EMBL/GenBank/DDBJ databases">
        <authorList>
            <person name="Wang Y."/>
        </authorList>
    </citation>
    <scope>NUCLEOTIDE SEQUENCE</scope>
    <source>
        <strain evidence="2">WB101</strain>
    </source>
</reference>
<evidence type="ECO:0000313" key="3">
    <source>
        <dbReference type="Proteomes" id="UP001165366"/>
    </source>
</evidence>
<sequence length="217" mass="23484">MVNLLPEKSDTRQTEKVKVEFIRWNWLKNVLCLFLLLTVIMISSADAQINRVEVGDRVRVTAPFVDPMERIKGTISEMSGTVLVLSHQDSLIYISDSLIQNLEVSTGKKRTIGEGVLIGAVAGTMIIGALSSLLNDPCRPTEINCSSASSNGDAFLSGAKIGLLSGITAGALTGFFVKIDVWERGPVRLGLGVAPTQSKVDYWDLEPKLSLKIPLGK</sequence>
<gene>
    <name evidence="2" type="ORF">L6773_12900</name>
</gene>
<evidence type="ECO:0000256" key="1">
    <source>
        <dbReference type="SAM" id="Phobius"/>
    </source>
</evidence>
<reference evidence="2" key="2">
    <citation type="submission" date="2024-05" db="EMBL/GenBank/DDBJ databases">
        <title>Rhodohalobacter halophilus gen. nov., sp. nov., a moderately halophilic member of the family Balneolaceae.</title>
        <authorList>
            <person name="Xia J."/>
        </authorList>
    </citation>
    <scope>NUCLEOTIDE SEQUENCE</scope>
    <source>
        <strain evidence="2">WB101</strain>
    </source>
</reference>
<evidence type="ECO:0008006" key="4">
    <source>
        <dbReference type="Google" id="ProtNLM"/>
    </source>
</evidence>
<protein>
    <recommendedName>
        <fullName evidence="4">MCE family protein</fullName>
    </recommendedName>
</protein>
<comment type="caution">
    <text evidence="2">The sequence shown here is derived from an EMBL/GenBank/DDBJ whole genome shotgun (WGS) entry which is preliminary data.</text>
</comment>